<protein>
    <submittedName>
        <fullName evidence="1">rRNA-processing protein Fyv7p</fullName>
    </submittedName>
</protein>
<organism evidence="1 2">
    <name type="scientific">[Candida] jaroonii</name>
    <dbReference type="NCBI Taxonomy" id="467808"/>
    <lineage>
        <taxon>Eukaryota</taxon>
        <taxon>Fungi</taxon>
        <taxon>Dikarya</taxon>
        <taxon>Ascomycota</taxon>
        <taxon>Saccharomycotina</taxon>
        <taxon>Pichiomycetes</taxon>
        <taxon>Debaryomycetaceae</taxon>
        <taxon>Yamadazyma</taxon>
    </lineage>
</organism>
<reference evidence="1" key="1">
    <citation type="submission" date="2022-06" db="EMBL/GenBank/DDBJ databases">
        <authorList>
            <person name="Legras J.-L."/>
            <person name="Devillers H."/>
            <person name="Grondin C."/>
        </authorList>
    </citation>
    <scope>NUCLEOTIDE SEQUENCE</scope>
    <source>
        <strain evidence="1">CLIB 1444</strain>
    </source>
</reference>
<comment type="caution">
    <text evidence="1">The sequence shown here is derived from an EMBL/GenBank/DDBJ whole genome shotgun (WGS) entry which is preliminary data.</text>
</comment>
<keyword evidence="2" id="KW-1185">Reference proteome</keyword>
<evidence type="ECO:0000313" key="1">
    <source>
        <dbReference type="EMBL" id="CAH6719156.1"/>
    </source>
</evidence>
<sequence>MGKFDSKRHKDLRDFKSKEIKKSLTHRARLRKNYFKLMDKEKQEHEEKEQREKAKMRISNEDSNPQDNDDQSNDQSNDETDSKSQPIQSKPPTPKVDEDPFEKRKQLTYQERSKLIKERKEEKRKQQIQYMNEKKEKIEKAKRQRERLNKKLSRTTKYGQPLMGPRITNLLDKIKQNQD</sequence>
<accession>A0ACA9Y2F5</accession>
<dbReference type="Proteomes" id="UP001152531">
    <property type="component" value="Unassembled WGS sequence"/>
</dbReference>
<proteinExistence type="predicted"/>
<evidence type="ECO:0000313" key="2">
    <source>
        <dbReference type="Proteomes" id="UP001152531"/>
    </source>
</evidence>
<dbReference type="EMBL" id="CALSDN010000002">
    <property type="protein sequence ID" value="CAH6719156.1"/>
    <property type="molecule type" value="Genomic_DNA"/>
</dbReference>
<name>A0ACA9Y2F5_9ASCO</name>
<gene>
    <name evidence="1" type="ORF">CLIB1444_02S02190</name>
</gene>